<dbReference type="InterPro" id="IPR009574">
    <property type="entry name" value="DUF1189"/>
</dbReference>
<dbReference type="STRING" id="1308866.J416_15522"/>
<dbReference type="OrthoDB" id="2884954at2"/>
<dbReference type="RefSeq" id="WP_003475152.1">
    <property type="nucleotide sequence ID" value="NZ_APML01000094.1"/>
</dbReference>
<dbReference type="PATRIC" id="fig|1308866.3.peg.3125"/>
<proteinExistence type="predicted"/>
<evidence type="ECO:0000313" key="2">
    <source>
        <dbReference type="EMBL" id="ENH95542.1"/>
    </source>
</evidence>
<keyword evidence="1" id="KW-0472">Membrane</keyword>
<evidence type="ECO:0008006" key="4">
    <source>
        <dbReference type="Google" id="ProtNLM"/>
    </source>
</evidence>
<feature type="transmembrane region" description="Helical" evidence="1">
    <location>
        <begin position="135"/>
        <end position="153"/>
    </location>
</feature>
<accession>N4WH78</accession>
<gene>
    <name evidence="2" type="ORF">J416_15522</name>
</gene>
<sequence>MSIIKQFRNSLKLPNKQALFQLNRVSMRDTLVYLFSLYFLLFLPNVVMMIAHFDVSTSPFSFSQYLLQIILFYPFFMLFLVVTSISLVALVSWGVSIGLGRNLIYQQLWKMTGFALTIPLCVYQLLTLLSVPDGFVGVFASCIFFYTIIRMISHYPKKRTNRREKKL</sequence>
<protein>
    <recommendedName>
        <fullName evidence="4">DUF1189 domain-containing protein</fullName>
    </recommendedName>
</protein>
<keyword evidence="3" id="KW-1185">Reference proteome</keyword>
<keyword evidence="1" id="KW-0812">Transmembrane</keyword>
<evidence type="ECO:0000313" key="3">
    <source>
        <dbReference type="Proteomes" id="UP000012283"/>
    </source>
</evidence>
<feature type="transmembrane region" description="Helical" evidence="1">
    <location>
        <begin position="65"/>
        <end position="96"/>
    </location>
</feature>
<organism evidence="2 3">
    <name type="scientific">Gracilibacillus halophilus YIM-C55.5</name>
    <dbReference type="NCBI Taxonomy" id="1308866"/>
    <lineage>
        <taxon>Bacteria</taxon>
        <taxon>Bacillati</taxon>
        <taxon>Bacillota</taxon>
        <taxon>Bacilli</taxon>
        <taxon>Bacillales</taxon>
        <taxon>Bacillaceae</taxon>
        <taxon>Gracilibacillus</taxon>
    </lineage>
</organism>
<reference evidence="2 3" key="1">
    <citation type="submission" date="2013-03" db="EMBL/GenBank/DDBJ databases">
        <title>Draft genome sequence of Gracibacillus halophilus YIM-C55.5, a moderately halophilic and thermophilic organism from the Xiaochaidamu salt lake.</title>
        <authorList>
            <person name="Sugumar T."/>
            <person name="Polireddy D.R."/>
            <person name="Antony A."/>
            <person name="Madhava Y.R."/>
            <person name="Sivakumar N."/>
        </authorList>
    </citation>
    <scope>NUCLEOTIDE SEQUENCE [LARGE SCALE GENOMIC DNA]</scope>
    <source>
        <strain evidence="2 3">YIM-C55.5</strain>
    </source>
</reference>
<dbReference type="AlphaFoldDB" id="N4WH78"/>
<evidence type="ECO:0000256" key="1">
    <source>
        <dbReference type="SAM" id="Phobius"/>
    </source>
</evidence>
<comment type="caution">
    <text evidence="2">The sequence shown here is derived from an EMBL/GenBank/DDBJ whole genome shotgun (WGS) entry which is preliminary data.</text>
</comment>
<dbReference type="eggNOG" id="ENOG5032VJX">
    <property type="taxonomic scope" value="Bacteria"/>
</dbReference>
<feature type="transmembrane region" description="Helical" evidence="1">
    <location>
        <begin position="108"/>
        <end position="129"/>
    </location>
</feature>
<dbReference type="Proteomes" id="UP000012283">
    <property type="component" value="Unassembled WGS sequence"/>
</dbReference>
<dbReference type="Pfam" id="PF06691">
    <property type="entry name" value="DUF1189"/>
    <property type="match status" value="1"/>
</dbReference>
<dbReference type="EMBL" id="APML01000094">
    <property type="protein sequence ID" value="ENH95542.1"/>
    <property type="molecule type" value="Genomic_DNA"/>
</dbReference>
<name>N4WH78_9BACI</name>
<keyword evidence="1" id="KW-1133">Transmembrane helix</keyword>
<feature type="transmembrane region" description="Helical" evidence="1">
    <location>
        <begin position="31"/>
        <end position="53"/>
    </location>
</feature>